<evidence type="ECO:0000256" key="1">
    <source>
        <dbReference type="SAM" id="MobiDB-lite"/>
    </source>
</evidence>
<keyword evidence="3" id="KW-1185">Reference proteome</keyword>
<feature type="region of interest" description="Disordered" evidence="1">
    <location>
        <begin position="112"/>
        <end position="153"/>
    </location>
</feature>
<name>A0AAD3CR54_9STRA</name>
<dbReference type="Proteomes" id="UP001054902">
    <property type="component" value="Unassembled WGS sequence"/>
</dbReference>
<feature type="compositionally biased region" description="Polar residues" evidence="1">
    <location>
        <begin position="119"/>
        <end position="130"/>
    </location>
</feature>
<comment type="caution">
    <text evidence="2">The sequence shown here is derived from an EMBL/GenBank/DDBJ whole genome shotgun (WGS) entry which is preliminary data.</text>
</comment>
<accession>A0AAD3CR54</accession>
<dbReference type="AlphaFoldDB" id="A0AAD3CR54"/>
<protein>
    <submittedName>
        <fullName evidence="2">Uncharacterized protein</fullName>
    </submittedName>
</protein>
<organism evidence="2 3">
    <name type="scientific">Chaetoceros tenuissimus</name>
    <dbReference type="NCBI Taxonomy" id="426638"/>
    <lineage>
        <taxon>Eukaryota</taxon>
        <taxon>Sar</taxon>
        <taxon>Stramenopiles</taxon>
        <taxon>Ochrophyta</taxon>
        <taxon>Bacillariophyta</taxon>
        <taxon>Coscinodiscophyceae</taxon>
        <taxon>Chaetocerotophycidae</taxon>
        <taxon>Chaetocerotales</taxon>
        <taxon>Chaetocerotaceae</taxon>
        <taxon>Chaetoceros</taxon>
    </lineage>
</organism>
<reference evidence="2 3" key="1">
    <citation type="journal article" date="2021" name="Sci. Rep.">
        <title>The genome of the diatom Chaetoceros tenuissimus carries an ancient integrated fragment of an extant virus.</title>
        <authorList>
            <person name="Hongo Y."/>
            <person name="Kimura K."/>
            <person name="Takaki Y."/>
            <person name="Yoshida Y."/>
            <person name="Baba S."/>
            <person name="Kobayashi G."/>
            <person name="Nagasaki K."/>
            <person name="Hano T."/>
            <person name="Tomaru Y."/>
        </authorList>
    </citation>
    <scope>NUCLEOTIDE SEQUENCE [LARGE SCALE GENOMIC DNA]</scope>
    <source>
        <strain evidence="2 3">NIES-3715</strain>
    </source>
</reference>
<evidence type="ECO:0000313" key="2">
    <source>
        <dbReference type="EMBL" id="GFH50542.1"/>
    </source>
</evidence>
<proteinExistence type="predicted"/>
<sequence length="374" mass="42306">MPNVHNHSKKFIYTNNVYSRNESVKRDVERLYGITCQLADTSNKRRKITVKDRRSLQREAKKHCIAAFNNLSMAQIELSSLDDLKYCNNLFNAEFGHLQEEDGTFPTGEELLLTPDPKQPTTRSMTQMEQVSRKKKEQNPVTPEYPKPTNGVEYRNPMSIVKALESVTTPFRKRVRQSMPREEFVTKIKDRQMRKYFQRFRDGLPIPKLFGKGMTCVAYVKDVMTDLRDKKGANNSDGITVSPDDIAESVQAVATSGKAVSKSTIRRLINAIKQLFEGRVKTASRQLAEVSIRPLPTLIHVVAGTHFIVCENGIGDSSIKTASEGAKLLYNLVSEYHNDAALRVVKPQLVFSTDDSAIFASKLLNSNESNMWNI</sequence>
<evidence type="ECO:0000313" key="3">
    <source>
        <dbReference type="Proteomes" id="UP001054902"/>
    </source>
</evidence>
<dbReference type="EMBL" id="BLLK01000040">
    <property type="protein sequence ID" value="GFH50542.1"/>
    <property type="molecule type" value="Genomic_DNA"/>
</dbReference>
<gene>
    <name evidence="2" type="ORF">CTEN210_07018</name>
</gene>